<dbReference type="GO" id="GO:0006508">
    <property type="term" value="P:proteolysis"/>
    <property type="evidence" value="ECO:0007669"/>
    <property type="project" value="InterPro"/>
</dbReference>
<dbReference type="FunFam" id="3.10.10.10:FF:000002">
    <property type="entry name" value="Retrovirus-related Pol polyprotein from transposon 17.6-like protein"/>
    <property type="match status" value="1"/>
</dbReference>
<dbReference type="PROSITE" id="PS00141">
    <property type="entry name" value="ASP_PROTEASE"/>
    <property type="match status" value="1"/>
</dbReference>
<dbReference type="GO" id="GO:0004190">
    <property type="term" value="F:aspartic-type endopeptidase activity"/>
    <property type="evidence" value="ECO:0007669"/>
    <property type="project" value="InterPro"/>
</dbReference>
<evidence type="ECO:0000256" key="1">
    <source>
        <dbReference type="ARBA" id="ARBA00022801"/>
    </source>
</evidence>
<feature type="compositionally biased region" description="Basic and acidic residues" evidence="2">
    <location>
        <begin position="75"/>
        <end position="98"/>
    </location>
</feature>
<evidence type="ECO:0000313" key="4">
    <source>
        <dbReference type="EMBL" id="PIK44848.1"/>
    </source>
</evidence>
<comment type="caution">
    <text evidence="4">The sequence shown here is derived from an EMBL/GenBank/DDBJ whole genome shotgun (WGS) entry which is preliminary data.</text>
</comment>
<dbReference type="Proteomes" id="UP000230750">
    <property type="component" value="Unassembled WGS sequence"/>
</dbReference>
<evidence type="ECO:0000256" key="2">
    <source>
        <dbReference type="SAM" id="MobiDB-lite"/>
    </source>
</evidence>
<keyword evidence="1" id="KW-0378">Hydrolase</keyword>
<gene>
    <name evidence="4" type="ORF">BSL78_18296</name>
</gene>
<dbReference type="OrthoDB" id="6078991at2759"/>
<dbReference type="InterPro" id="IPR053134">
    <property type="entry name" value="RNA-dir_DNA_polymerase"/>
</dbReference>
<dbReference type="AlphaFoldDB" id="A0A2G8KA18"/>
<dbReference type="InterPro" id="IPR043502">
    <property type="entry name" value="DNA/RNA_pol_sf"/>
</dbReference>
<organism evidence="4 5">
    <name type="scientific">Stichopus japonicus</name>
    <name type="common">Sea cucumber</name>
    <dbReference type="NCBI Taxonomy" id="307972"/>
    <lineage>
        <taxon>Eukaryota</taxon>
        <taxon>Metazoa</taxon>
        <taxon>Echinodermata</taxon>
        <taxon>Eleutherozoa</taxon>
        <taxon>Echinozoa</taxon>
        <taxon>Holothuroidea</taxon>
        <taxon>Aspidochirotacea</taxon>
        <taxon>Aspidochirotida</taxon>
        <taxon>Stichopodidae</taxon>
        <taxon>Apostichopus</taxon>
    </lineage>
</organism>
<dbReference type="PANTHER" id="PTHR24559">
    <property type="entry name" value="TRANSPOSON TY3-I GAG-POL POLYPROTEIN"/>
    <property type="match status" value="1"/>
</dbReference>
<dbReference type="CDD" id="cd00303">
    <property type="entry name" value="retropepsin_like"/>
    <property type="match status" value="1"/>
</dbReference>
<dbReference type="PROSITE" id="PS50175">
    <property type="entry name" value="ASP_PROT_RETROV"/>
    <property type="match status" value="1"/>
</dbReference>
<accession>A0A2G8KA18</accession>
<dbReference type="SUPFAM" id="SSF50630">
    <property type="entry name" value="Acid proteases"/>
    <property type="match status" value="1"/>
</dbReference>
<feature type="domain" description="Peptidase A2" evidence="3">
    <location>
        <begin position="356"/>
        <end position="370"/>
    </location>
</feature>
<dbReference type="SUPFAM" id="SSF51283">
    <property type="entry name" value="dUTPase-like"/>
    <property type="match status" value="1"/>
</dbReference>
<feature type="region of interest" description="Disordered" evidence="2">
    <location>
        <begin position="67"/>
        <end position="128"/>
    </location>
</feature>
<dbReference type="InterPro" id="IPR001969">
    <property type="entry name" value="Aspartic_peptidase_AS"/>
</dbReference>
<evidence type="ECO:0000313" key="5">
    <source>
        <dbReference type="Proteomes" id="UP000230750"/>
    </source>
</evidence>
<evidence type="ECO:0000259" key="3">
    <source>
        <dbReference type="PROSITE" id="PS50175"/>
    </source>
</evidence>
<dbReference type="SUPFAM" id="SSF56672">
    <property type="entry name" value="DNA/RNA polymerases"/>
    <property type="match status" value="1"/>
</dbReference>
<dbReference type="PANTHER" id="PTHR24559:SF444">
    <property type="entry name" value="REVERSE TRANSCRIPTASE DOMAIN-CONTAINING PROTEIN"/>
    <property type="match status" value="1"/>
</dbReference>
<dbReference type="Gene3D" id="3.10.10.10">
    <property type="entry name" value="HIV Type 1 Reverse Transcriptase, subunit A, domain 1"/>
    <property type="match status" value="1"/>
</dbReference>
<dbReference type="Gene3D" id="2.40.70.10">
    <property type="entry name" value="Acid Proteases"/>
    <property type="match status" value="1"/>
</dbReference>
<dbReference type="EMBL" id="MRZV01000749">
    <property type="protein sequence ID" value="PIK44848.1"/>
    <property type="molecule type" value="Genomic_DNA"/>
</dbReference>
<name>A0A2G8KA18_STIJA</name>
<dbReference type="InterPro" id="IPR036157">
    <property type="entry name" value="dUTPase-like_sf"/>
</dbReference>
<dbReference type="Pfam" id="PF13975">
    <property type="entry name" value="gag-asp_proteas"/>
    <property type="match status" value="1"/>
</dbReference>
<reference evidence="4 5" key="1">
    <citation type="journal article" date="2017" name="PLoS Biol.">
        <title>The sea cucumber genome provides insights into morphological evolution and visceral regeneration.</title>
        <authorList>
            <person name="Zhang X."/>
            <person name="Sun L."/>
            <person name="Yuan J."/>
            <person name="Sun Y."/>
            <person name="Gao Y."/>
            <person name="Zhang L."/>
            <person name="Li S."/>
            <person name="Dai H."/>
            <person name="Hamel J.F."/>
            <person name="Liu C."/>
            <person name="Yu Y."/>
            <person name="Liu S."/>
            <person name="Lin W."/>
            <person name="Guo K."/>
            <person name="Jin S."/>
            <person name="Xu P."/>
            <person name="Storey K.B."/>
            <person name="Huan P."/>
            <person name="Zhang T."/>
            <person name="Zhou Y."/>
            <person name="Zhang J."/>
            <person name="Lin C."/>
            <person name="Li X."/>
            <person name="Xing L."/>
            <person name="Huo D."/>
            <person name="Sun M."/>
            <person name="Wang L."/>
            <person name="Mercier A."/>
            <person name="Li F."/>
            <person name="Yang H."/>
            <person name="Xiang J."/>
        </authorList>
    </citation>
    <scope>NUCLEOTIDE SEQUENCE [LARGE SCALE GENOMIC DNA]</scope>
    <source>
        <strain evidence="4">Shaxun</strain>
        <tissue evidence="4">Muscle</tissue>
    </source>
</reference>
<sequence length="735" mass="81266">MLYERCTAATGRGTTEILGGRSQTGGAQTGCCWGTDGRPDLADRGASETRTSEGYGVSSNLEARNTFTMQTGDPPRAEQELRLEPSGRGDWDERREGDLGFGAPGYRQMDDTYNRRVSGNPFKGPERVRDTVGYNQASSEQSNGPHIRRFTPWEDYVVQFELISELNGWAEQTKALQLAASLRGPAQAVLSDLESAKRRVFHCVVGALEQRFGQANQTELFRTLLRNRSRQPGETVSELAHDTQRLLSRAYPHASVEMKETLAREFFIDAVGDSDFRWKIYQARPKTFNEAVSIAVELEAFALSEQKRGNIKRVRAVGERTGSVKEDEKLALSRKRLWSVGSNSLYVTGKLEGVRVNFLVDTGAEVTVIQTGVFRRLTTGKALRLDEVPLDLAAADGRPLTFLGRGNLLLKVGELEVEHEVLVADIDADALLGYDFLKLYNCTIDAGAGKLTIGKRQLEQLGTDVDKSVGTRVVVANTVVVPASSEKVVMARTSAQMEMSACAIVECSESFLRRRQLMVARALVDPSKGVIPLRLMNVTDRPVTLYEGTSVGQCQPVELVDSIASERAKCRTVTKGERSGAKGIIALGEHLEILAEKSCVDLSKEEADRVRQLLADNANVFARSKEDLGRTDLVKHEIDTGTAKPIRQAPRRLTIHKKAEADKELDKMLRQGVIEPSNSAWSSPVVLVKKKDGSLRYCIDYRKLNNVTEKDSYPLPGSMIPSTRWRVRSGSLLWT</sequence>
<keyword evidence="5" id="KW-1185">Reference proteome</keyword>
<dbReference type="InterPro" id="IPR021109">
    <property type="entry name" value="Peptidase_aspartic_dom_sf"/>
</dbReference>
<proteinExistence type="predicted"/>
<protein>
    <submittedName>
        <fullName evidence="4">Retrovirus-related Pol polyprotein from transposon</fullName>
    </submittedName>
</protein>
<dbReference type="InterPro" id="IPR001995">
    <property type="entry name" value="Peptidase_A2_cat"/>
</dbReference>